<evidence type="ECO:0000313" key="1">
    <source>
        <dbReference type="EMBL" id="GHP00750.1"/>
    </source>
</evidence>
<evidence type="ECO:0000313" key="2">
    <source>
        <dbReference type="Proteomes" id="UP000597444"/>
    </source>
</evidence>
<keyword evidence="2" id="KW-1185">Reference proteome</keyword>
<accession>A0A8J3N725</accession>
<dbReference type="EMBL" id="BNJK01000003">
    <property type="protein sequence ID" value="GHP00750.1"/>
    <property type="molecule type" value="Genomic_DNA"/>
</dbReference>
<dbReference type="AlphaFoldDB" id="A0A8J3N725"/>
<reference evidence="1" key="1">
    <citation type="submission" date="2020-10" db="EMBL/GenBank/DDBJ databases">
        <title>Taxonomic study of unclassified bacteria belonging to the class Ktedonobacteria.</title>
        <authorList>
            <person name="Yabe S."/>
            <person name="Wang C.M."/>
            <person name="Zheng Y."/>
            <person name="Sakai Y."/>
            <person name="Cavaletti L."/>
            <person name="Monciardini P."/>
            <person name="Donadio S."/>
        </authorList>
    </citation>
    <scope>NUCLEOTIDE SEQUENCE</scope>
    <source>
        <strain evidence="1">ID150040</strain>
    </source>
</reference>
<proteinExistence type="predicted"/>
<dbReference type="RefSeq" id="WP_220211336.1">
    <property type="nucleotide sequence ID" value="NZ_BNJK01000003.1"/>
</dbReference>
<sequence>MMNHNFIFHGGFSLTPEQVDIIAHFSLPTGCMCIYDLVKCASLLDMQACLGGDGFDSLGEIAVSVSSSDYLKQAPQLAQALADVLDKEVQCYYWISTGYRRLVFTPLQQPH</sequence>
<protein>
    <submittedName>
        <fullName evidence="1">Uncharacterized protein</fullName>
    </submittedName>
</protein>
<dbReference type="Proteomes" id="UP000597444">
    <property type="component" value="Unassembled WGS sequence"/>
</dbReference>
<organism evidence="1 2">
    <name type="scientific">Reticulibacter mediterranei</name>
    <dbReference type="NCBI Taxonomy" id="2778369"/>
    <lineage>
        <taxon>Bacteria</taxon>
        <taxon>Bacillati</taxon>
        <taxon>Chloroflexota</taxon>
        <taxon>Ktedonobacteria</taxon>
        <taxon>Ktedonobacterales</taxon>
        <taxon>Reticulibacteraceae</taxon>
        <taxon>Reticulibacter</taxon>
    </lineage>
</organism>
<name>A0A8J3N725_9CHLR</name>
<gene>
    <name evidence="1" type="ORF">KSF_107970</name>
</gene>
<comment type="caution">
    <text evidence="1">The sequence shown here is derived from an EMBL/GenBank/DDBJ whole genome shotgun (WGS) entry which is preliminary data.</text>
</comment>